<comment type="function">
    <text evidence="1">Involved in the catabolism of quinolinic acid (QA).</text>
</comment>
<dbReference type="EMBL" id="AP011742">
    <property type="protein sequence ID" value="BAL56271.1"/>
    <property type="molecule type" value="Genomic_DNA"/>
</dbReference>
<evidence type="ECO:0000256" key="5">
    <source>
        <dbReference type="ARBA" id="ARBA00011944"/>
    </source>
</evidence>
<evidence type="ECO:0000256" key="12">
    <source>
        <dbReference type="PIRNR" id="PIRNR006250"/>
    </source>
</evidence>
<evidence type="ECO:0000259" key="14">
    <source>
        <dbReference type="Pfam" id="PF01729"/>
    </source>
</evidence>
<evidence type="ECO:0000256" key="9">
    <source>
        <dbReference type="ARBA" id="ARBA00033102"/>
    </source>
</evidence>
<evidence type="ECO:0000256" key="11">
    <source>
        <dbReference type="ARBA" id="ARBA00069173"/>
    </source>
</evidence>
<dbReference type="AlphaFoldDB" id="H5SJD5"/>
<keyword evidence="8 12" id="KW-0808">Transferase</keyword>
<comment type="catalytic activity">
    <reaction evidence="10">
        <text>nicotinate beta-D-ribonucleotide + CO2 + diphosphate = quinolinate + 5-phospho-alpha-D-ribose 1-diphosphate + 2 H(+)</text>
        <dbReference type="Rhea" id="RHEA:12733"/>
        <dbReference type="ChEBI" id="CHEBI:15378"/>
        <dbReference type="ChEBI" id="CHEBI:16526"/>
        <dbReference type="ChEBI" id="CHEBI:29959"/>
        <dbReference type="ChEBI" id="CHEBI:33019"/>
        <dbReference type="ChEBI" id="CHEBI:57502"/>
        <dbReference type="ChEBI" id="CHEBI:58017"/>
        <dbReference type="EC" id="2.4.2.19"/>
    </reaction>
</comment>
<dbReference type="InterPro" id="IPR013785">
    <property type="entry name" value="Aldolase_TIM"/>
</dbReference>
<comment type="subunit">
    <text evidence="4">Hexamer formed by 3 homodimers.</text>
</comment>
<comment type="pathway">
    <text evidence="2">Cofactor biosynthesis; NAD(+) biosynthesis; nicotinate D-ribonucleotide from quinolinate: step 1/1.</text>
</comment>
<dbReference type="InterPro" id="IPR027277">
    <property type="entry name" value="NadC/ModD"/>
</dbReference>
<evidence type="ECO:0000313" key="16">
    <source>
        <dbReference type="EMBL" id="BAL56271.1"/>
    </source>
</evidence>
<dbReference type="PANTHER" id="PTHR32179:SF3">
    <property type="entry name" value="NICOTINATE-NUCLEOTIDE PYROPHOSPHORYLASE [CARBOXYLATING]"/>
    <property type="match status" value="1"/>
</dbReference>
<feature type="binding site" evidence="13">
    <location>
        <position position="208"/>
    </location>
    <ligand>
        <name>substrate</name>
    </ligand>
</feature>
<feature type="binding site" evidence="13">
    <location>
        <position position="168"/>
    </location>
    <ligand>
        <name>substrate</name>
    </ligand>
</feature>
<proteinExistence type="inferred from homology"/>
<feature type="binding site" evidence="13">
    <location>
        <begin position="276"/>
        <end position="278"/>
    </location>
    <ligand>
        <name>substrate</name>
    </ligand>
</feature>
<evidence type="ECO:0000256" key="8">
    <source>
        <dbReference type="ARBA" id="ARBA00022679"/>
    </source>
</evidence>
<dbReference type="SUPFAM" id="SSF54675">
    <property type="entry name" value="Nicotinate/Quinolinate PRTase N-terminal domain-like"/>
    <property type="match status" value="1"/>
</dbReference>
<dbReference type="PANTHER" id="PTHR32179">
    <property type="entry name" value="NICOTINATE-NUCLEOTIDE PYROPHOSPHORYLASE [CARBOXYLATING]"/>
    <property type="match status" value="1"/>
</dbReference>
<reference evidence="16" key="1">
    <citation type="journal article" date="2005" name="Environ. Microbiol.">
        <title>Genetic and functional properties of uncultivated thermophilic crenarchaeotes from a subsurface gold mine as revealed by analysis of genome fragments.</title>
        <authorList>
            <person name="Nunoura T."/>
            <person name="Hirayama H."/>
            <person name="Takami H."/>
            <person name="Oida H."/>
            <person name="Nishi S."/>
            <person name="Shimamura S."/>
            <person name="Suzuki Y."/>
            <person name="Inagaki F."/>
            <person name="Takai K."/>
            <person name="Nealson K.H."/>
            <person name="Horikoshi K."/>
        </authorList>
    </citation>
    <scope>NUCLEOTIDE SEQUENCE</scope>
</reference>
<accession>H5SJD5</accession>
<dbReference type="NCBIfam" id="TIGR00078">
    <property type="entry name" value="nadC"/>
    <property type="match status" value="1"/>
</dbReference>
<evidence type="ECO:0000256" key="7">
    <source>
        <dbReference type="ARBA" id="ARBA00022676"/>
    </source>
</evidence>
<reference evidence="16" key="2">
    <citation type="journal article" date="2012" name="PLoS ONE">
        <title>A Deeply Branching Thermophilic Bacterium with an Ancient Acetyl-CoA Pathway Dominates a Subsurface Ecosystem.</title>
        <authorList>
            <person name="Takami H."/>
            <person name="Noguchi H."/>
            <person name="Takaki Y."/>
            <person name="Uchiyama I."/>
            <person name="Toyoda A."/>
            <person name="Nishi S."/>
            <person name="Chee G.-J."/>
            <person name="Arai W."/>
            <person name="Nunoura T."/>
            <person name="Itoh T."/>
            <person name="Hattori M."/>
            <person name="Takai K."/>
        </authorList>
    </citation>
    <scope>NUCLEOTIDE SEQUENCE</scope>
</reference>
<evidence type="ECO:0000256" key="3">
    <source>
        <dbReference type="ARBA" id="ARBA00009400"/>
    </source>
</evidence>
<evidence type="ECO:0000256" key="6">
    <source>
        <dbReference type="ARBA" id="ARBA00022642"/>
    </source>
</evidence>
<dbReference type="FunFam" id="3.90.1170.20:FF:000001">
    <property type="entry name" value="Nicotinate-nucleotide diphosphorylase (Carboxylating)"/>
    <property type="match status" value="1"/>
</dbReference>
<dbReference type="CDD" id="cd01572">
    <property type="entry name" value="QPRTase"/>
    <property type="match status" value="1"/>
</dbReference>
<evidence type="ECO:0000256" key="10">
    <source>
        <dbReference type="ARBA" id="ARBA00047445"/>
    </source>
</evidence>
<dbReference type="FunFam" id="3.20.20.70:FF:000030">
    <property type="entry name" value="Nicotinate-nucleotide pyrophosphorylase, carboxylating"/>
    <property type="match status" value="1"/>
</dbReference>
<evidence type="ECO:0000256" key="4">
    <source>
        <dbReference type="ARBA" id="ARBA00011218"/>
    </source>
</evidence>
<sequence length="297" mass="31501">MSPTFSFLPSPAELSPIELTRIIDTALAEDLPSGDVTTRTVVPPDTIAEGSFVGREALVVAGIGVAAAVFARLDPSITVVVMHGDGTRIAPGTTIARIKGPAHPVLAGERVALNFLQRMSGVATRTRAFVDALPPGSRTRITDTRKTTPGLRALERYAVRCGGGHNHRNDLGAGVLIKDNHIALCGSVKAAIERARANAPHPLRIEVEVDRMEYFDQAIEAGADVIMLDNFDDNQVAAAVRRVEQVHPRPVLEVSGGLTVQRVPFLAALGIDVLSVGAITHSAPAVDIALDLELRHP</sequence>
<dbReference type="Gene3D" id="3.20.20.70">
    <property type="entry name" value="Aldolase class I"/>
    <property type="match status" value="1"/>
</dbReference>
<dbReference type="Gene3D" id="3.90.1170.20">
    <property type="entry name" value="Quinolinate phosphoribosyl transferase, N-terminal domain"/>
    <property type="match status" value="1"/>
</dbReference>
<evidence type="ECO:0000256" key="1">
    <source>
        <dbReference type="ARBA" id="ARBA00003237"/>
    </source>
</evidence>
<dbReference type="InterPro" id="IPR002638">
    <property type="entry name" value="Quinolinate_PRibosylTrfase_C"/>
</dbReference>
<evidence type="ECO:0000256" key="13">
    <source>
        <dbReference type="PIRSR" id="PIRSR006250-1"/>
    </source>
</evidence>
<gene>
    <name evidence="16" type="ORF">HGMM_F36A01C06</name>
</gene>
<feature type="domain" description="Quinolinate phosphoribosyl transferase N-terminal" evidence="15">
    <location>
        <begin position="35"/>
        <end position="120"/>
    </location>
</feature>
<feature type="binding site" evidence="13">
    <location>
        <begin position="255"/>
        <end position="257"/>
    </location>
    <ligand>
        <name>substrate</name>
    </ligand>
</feature>
<feature type="domain" description="Quinolinate phosphoribosyl transferase C-terminal" evidence="14">
    <location>
        <begin position="122"/>
        <end position="291"/>
    </location>
</feature>
<dbReference type="SUPFAM" id="SSF51690">
    <property type="entry name" value="Nicotinate/Quinolinate PRTase C-terminal domain-like"/>
    <property type="match status" value="1"/>
</dbReference>
<dbReference type="EC" id="2.4.2.19" evidence="5"/>
<keyword evidence="7 12" id="KW-0328">Glycosyltransferase</keyword>
<name>H5SJD5_9DELT</name>
<feature type="binding site" evidence="13">
    <location>
        <begin position="144"/>
        <end position="146"/>
    </location>
    <ligand>
        <name>substrate</name>
    </ligand>
</feature>
<dbReference type="Pfam" id="PF02749">
    <property type="entry name" value="QRPTase_N"/>
    <property type="match status" value="1"/>
</dbReference>
<dbReference type="InterPro" id="IPR037128">
    <property type="entry name" value="Quinolinate_PRibosylTase_N_sf"/>
</dbReference>
<protein>
    <recommendedName>
        <fullName evidence="11">Probable nicotinate-nucleotide pyrophosphorylase [carboxylating]</fullName>
        <ecNumber evidence="5">2.4.2.19</ecNumber>
    </recommendedName>
    <alternativeName>
        <fullName evidence="9">Quinolinate phosphoribosyltransferase [decarboxylating]</fullName>
    </alternativeName>
</protein>
<comment type="similarity">
    <text evidence="3 12">Belongs to the NadC/ModD family.</text>
</comment>
<feature type="binding site" evidence="13">
    <location>
        <position position="229"/>
    </location>
    <ligand>
        <name>substrate</name>
    </ligand>
</feature>
<dbReference type="GO" id="GO:0034213">
    <property type="term" value="P:quinolinate catabolic process"/>
    <property type="evidence" value="ECO:0007669"/>
    <property type="project" value="TreeGrafter"/>
</dbReference>
<dbReference type="InterPro" id="IPR022412">
    <property type="entry name" value="Quinolinate_PRibosylTrfase_N"/>
</dbReference>
<dbReference type="InterPro" id="IPR004393">
    <property type="entry name" value="NadC"/>
</dbReference>
<dbReference type="GO" id="GO:0005737">
    <property type="term" value="C:cytoplasm"/>
    <property type="evidence" value="ECO:0007669"/>
    <property type="project" value="TreeGrafter"/>
</dbReference>
<dbReference type="GO" id="GO:0004514">
    <property type="term" value="F:nicotinate-nucleotide diphosphorylase (carboxylating) activity"/>
    <property type="evidence" value="ECO:0007669"/>
    <property type="project" value="UniProtKB-EC"/>
</dbReference>
<feature type="binding site" evidence="13">
    <location>
        <position position="178"/>
    </location>
    <ligand>
        <name>substrate</name>
    </ligand>
</feature>
<evidence type="ECO:0000256" key="2">
    <source>
        <dbReference type="ARBA" id="ARBA00004893"/>
    </source>
</evidence>
<dbReference type="InterPro" id="IPR036068">
    <property type="entry name" value="Nicotinate_pribotase-like_C"/>
</dbReference>
<dbReference type="Pfam" id="PF01729">
    <property type="entry name" value="QRPTase_C"/>
    <property type="match status" value="1"/>
</dbReference>
<dbReference type="GO" id="GO:0009435">
    <property type="term" value="P:NAD+ biosynthetic process"/>
    <property type="evidence" value="ECO:0007669"/>
    <property type="project" value="UniProtKB-UniPathway"/>
</dbReference>
<feature type="binding site" evidence="13">
    <location>
        <position position="110"/>
    </location>
    <ligand>
        <name>substrate</name>
    </ligand>
</feature>
<dbReference type="PIRSF" id="PIRSF006250">
    <property type="entry name" value="NadC_ModD"/>
    <property type="match status" value="1"/>
</dbReference>
<evidence type="ECO:0000259" key="15">
    <source>
        <dbReference type="Pfam" id="PF02749"/>
    </source>
</evidence>
<organism evidence="16">
    <name type="scientific">uncultured delta proteobacterium</name>
    <dbReference type="NCBI Taxonomy" id="34034"/>
    <lineage>
        <taxon>Bacteria</taxon>
        <taxon>Deltaproteobacteria</taxon>
        <taxon>environmental samples</taxon>
    </lineage>
</organism>
<dbReference type="UniPathway" id="UPA00253">
    <property type="reaction ID" value="UER00331"/>
</dbReference>
<keyword evidence="6" id="KW-0662">Pyridine nucleotide biosynthesis</keyword>